<feature type="region of interest" description="Disordered" evidence="1">
    <location>
        <begin position="73"/>
        <end position="123"/>
    </location>
</feature>
<feature type="compositionally biased region" description="Gly residues" evidence="1">
    <location>
        <begin position="34"/>
        <end position="49"/>
    </location>
</feature>
<protein>
    <submittedName>
        <fullName evidence="2">Uncharacterized protein</fullName>
    </submittedName>
</protein>
<sequence>MGTFPCDVSKPRGASEGREPLGEARLRARTGTAGPAGPGSRRPGGAGHGGRLRVRTLGGGVVVGVVLVVLVGHHHPGEPDGSDNENSVPESSPCGAGRWSPGGRPPHRARSAERYLQEPQHLD</sequence>
<keyword evidence="3" id="KW-1185">Reference proteome</keyword>
<dbReference type="Proteomes" id="UP000314294">
    <property type="component" value="Unassembled WGS sequence"/>
</dbReference>
<name>A0A4Z2G751_9TELE</name>
<evidence type="ECO:0000256" key="1">
    <source>
        <dbReference type="SAM" id="MobiDB-lite"/>
    </source>
</evidence>
<comment type="caution">
    <text evidence="2">The sequence shown here is derived from an EMBL/GenBank/DDBJ whole genome shotgun (WGS) entry which is preliminary data.</text>
</comment>
<evidence type="ECO:0000313" key="2">
    <source>
        <dbReference type="EMBL" id="TNN48950.1"/>
    </source>
</evidence>
<accession>A0A4Z2G751</accession>
<reference evidence="2 3" key="1">
    <citation type="submission" date="2019-03" db="EMBL/GenBank/DDBJ databases">
        <title>First draft genome of Liparis tanakae, snailfish: a comprehensive survey of snailfish specific genes.</title>
        <authorList>
            <person name="Kim W."/>
            <person name="Song I."/>
            <person name="Jeong J.-H."/>
            <person name="Kim D."/>
            <person name="Kim S."/>
            <person name="Ryu S."/>
            <person name="Song J.Y."/>
            <person name="Lee S.K."/>
        </authorList>
    </citation>
    <scope>NUCLEOTIDE SEQUENCE [LARGE SCALE GENOMIC DNA]</scope>
    <source>
        <tissue evidence="2">Muscle</tissue>
    </source>
</reference>
<feature type="region of interest" description="Disordered" evidence="1">
    <location>
        <begin position="1"/>
        <end position="53"/>
    </location>
</feature>
<feature type="compositionally biased region" description="Basic and acidic residues" evidence="1">
    <location>
        <begin position="110"/>
        <end position="123"/>
    </location>
</feature>
<evidence type="ECO:0000313" key="3">
    <source>
        <dbReference type="Proteomes" id="UP000314294"/>
    </source>
</evidence>
<organism evidence="2 3">
    <name type="scientific">Liparis tanakae</name>
    <name type="common">Tanaka's snailfish</name>
    <dbReference type="NCBI Taxonomy" id="230148"/>
    <lineage>
        <taxon>Eukaryota</taxon>
        <taxon>Metazoa</taxon>
        <taxon>Chordata</taxon>
        <taxon>Craniata</taxon>
        <taxon>Vertebrata</taxon>
        <taxon>Euteleostomi</taxon>
        <taxon>Actinopterygii</taxon>
        <taxon>Neopterygii</taxon>
        <taxon>Teleostei</taxon>
        <taxon>Neoteleostei</taxon>
        <taxon>Acanthomorphata</taxon>
        <taxon>Eupercaria</taxon>
        <taxon>Perciformes</taxon>
        <taxon>Cottioidei</taxon>
        <taxon>Cottales</taxon>
        <taxon>Liparidae</taxon>
        <taxon>Liparis</taxon>
    </lineage>
</organism>
<dbReference type="EMBL" id="SRLO01000675">
    <property type="protein sequence ID" value="TNN48950.1"/>
    <property type="molecule type" value="Genomic_DNA"/>
</dbReference>
<feature type="compositionally biased region" description="Basic and acidic residues" evidence="1">
    <location>
        <begin position="9"/>
        <end position="26"/>
    </location>
</feature>
<dbReference type="AlphaFoldDB" id="A0A4Z2G751"/>
<gene>
    <name evidence="2" type="ORF">EYF80_040840</name>
</gene>
<proteinExistence type="predicted"/>